<evidence type="ECO:0000256" key="3">
    <source>
        <dbReference type="ARBA" id="ARBA00022729"/>
    </source>
</evidence>
<dbReference type="PROSITE" id="PS51257">
    <property type="entry name" value="PROKAR_LIPOPROTEIN"/>
    <property type="match status" value="1"/>
</dbReference>
<comment type="subcellular location">
    <subcellularLocation>
        <location evidence="1">Secreted</location>
    </subcellularLocation>
</comment>
<dbReference type="Proteomes" id="UP000241421">
    <property type="component" value="Unassembled WGS sequence"/>
</dbReference>
<name>A0A2U2HJT3_9BURK</name>
<evidence type="ECO:0000259" key="6">
    <source>
        <dbReference type="PROSITE" id="PS50853"/>
    </source>
</evidence>
<dbReference type="InterPro" id="IPR036116">
    <property type="entry name" value="FN3_sf"/>
</dbReference>
<feature type="signal peptide" evidence="5">
    <location>
        <begin position="1"/>
        <end position="22"/>
    </location>
</feature>
<dbReference type="NCBIfam" id="NF033679">
    <property type="entry name" value="DNRLRE_dom"/>
    <property type="match status" value="1"/>
</dbReference>
<feature type="chain" id="PRO_5015576453" description="Fibronectin type-III domain-containing protein" evidence="5">
    <location>
        <begin position="23"/>
        <end position="843"/>
    </location>
</feature>
<dbReference type="InterPro" id="IPR013783">
    <property type="entry name" value="Ig-like_fold"/>
</dbReference>
<dbReference type="PROSITE" id="PS50853">
    <property type="entry name" value="FN3"/>
    <property type="match status" value="3"/>
</dbReference>
<dbReference type="EMBL" id="PXWF02000233">
    <property type="protein sequence ID" value="PWF47712.1"/>
    <property type="molecule type" value="Genomic_DNA"/>
</dbReference>
<evidence type="ECO:0000256" key="5">
    <source>
        <dbReference type="SAM" id="SignalP"/>
    </source>
</evidence>
<organism evidence="7 8">
    <name type="scientific">Massilia glaciei</name>
    <dbReference type="NCBI Taxonomy" id="1524097"/>
    <lineage>
        <taxon>Bacteria</taxon>
        <taxon>Pseudomonadati</taxon>
        <taxon>Pseudomonadota</taxon>
        <taxon>Betaproteobacteria</taxon>
        <taxon>Burkholderiales</taxon>
        <taxon>Oxalobacteraceae</taxon>
        <taxon>Telluria group</taxon>
        <taxon>Massilia</taxon>
    </lineage>
</organism>
<dbReference type="Gene3D" id="2.60.120.200">
    <property type="match status" value="1"/>
</dbReference>
<evidence type="ECO:0000256" key="1">
    <source>
        <dbReference type="ARBA" id="ARBA00004613"/>
    </source>
</evidence>
<protein>
    <recommendedName>
        <fullName evidence="6">Fibronectin type-III domain-containing protein</fullName>
    </recommendedName>
</protein>
<dbReference type="OrthoDB" id="9805159at2"/>
<dbReference type="CDD" id="cd00063">
    <property type="entry name" value="FN3"/>
    <property type="match status" value="3"/>
</dbReference>
<dbReference type="InterPro" id="IPR003961">
    <property type="entry name" value="FN3_dom"/>
</dbReference>
<comment type="caution">
    <text evidence="7">The sequence shown here is derived from an EMBL/GenBank/DDBJ whole genome shotgun (WGS) entry which is preliminary data.</text>
</comment>
<feature type="domain" description="Fibronectin type-III" evidence="6">
    <location>
        <begin position="506"/>
        <end position="591"/>
    </location>
</feature>
<evidence type="ECO:0000256" key="2">
    <source>
        <dbReference type="ARBA" id="ARBA00022525"/>
    </source>
</evidence>
<dbReference type="AlphaFoldDB" id="A0A2U2HJT3"/>
<accession>A0A2U2HJT3</accession>
<keyword evidence="3 5" id="KW-0732">Signal</keyword>
<evidence type="ECO:0000313" key="8">
    <source>
        <dbReference type="Proteomes" id="UP000241421"/>
    </source>
</evidence>
<dbReference type="Pfam" id="PF24517">
    <property type="entry name" value="CBM96"/>
    <property type="match status" value="1"/>
</dbReference>
<dbReference type="SUPFAM" id="SSF49265">
    <property type="entry name" value="Fibronectin type III"/>
    <property type="match status" value="2"/>
</dbReference>
<dbReference type="SMART" id="SM00060">
    <property type="entry name" value="FN3"/>
    <property type="match status" value="3"/>
</dbReference>
<dbReference type="InterPro" id="IPR048958">
    <property type="entry name" value="Polysacc_lyase_14"/>
</dbReference>
<dbReference type="PANTHER" id="PTHR13817">
    <property type="entry name" value="TITIN"/>
    <property type="match status" value="1"/>
</dbReference>
<reference evidence="7 8" key="1">
    <citation type="submission" date="2018-04" db="EMBL/GenBank/DDBJ databases">
        <title>Massilia violaceinigra sp. nov., a novel purple-pigmented bacterium isolated from Tianshan glacier, Xinjiang, China.</title>
        <authorList>
            <person name="Wang H."/>
        </authorList>
    </citation>
    <scope>NUCLEOTIDE SEQUENCE [LARGE SCALE GENOMIC DNA]</scope>
    <source>
        <strain evidence="7 8">B448-2</strain>
    </source>
</reference>
<dbReference type="PANTHER" id="PTHR13817:SF73">
    <property type="entry name" value="FIBRONECTIN TYPE-III DOMAIN-CONTAINING PROTEIN"/>
    <property type="match status" value="1"/>
</dbReference>
<keyword evidence="2" id="KW-0964">Secreted</keyword>
<dbReference type="RefSeq" id="WP_106758033.1">
    <property type="nucleotide sequence ID" value="NZ_PXWF02000233.1"/>
</dbReference>
<evidence type="ECO:0000256" key="4">
    <source>
        <dbReference type="ARBA" id="ARBA00022737"/>
    </source>
</evidence>
<dbReference type="InterPro" id="IPR055372">
    <property type="entry name" value="CBM96"/>
</dbReference>
<sequence>MQLTKYALTLAALFAACGTTQAQTVRYLQSFNGLPPNALWDNNLDSAKPTAHPENILVTAGCGQDGSNCLRQVYRHFDGIHKQPASNPVFTTDSSGKVIWTPSDATHSNTATDVIQANIMISGSTTGTSGATATPVPSKAYTLTYKVYFEPGFDFAKGGKLPGLAAKAFDSGCTEDGSAKRSGSSWSVRLMWRANGRVELYSYDQSRPSGSCGINTLIDHVDGEPPYEVPGQIPSVSTKFRFKPSVWYTITLAVKVNDNNAVVYQKDSNGNNVLDGSGDPIPVGGNGAEYLKIDGSDGSSATLIINNVALRDECNGTCPSTVPDSPATWVNALFYSSFHGGNETKRVQCLTTTAPSFSGLTQARYDQLCASQKNPAIFPTLTWNPMTITAARYDDFKVVEGYPGSDGIVPSAPASLAATATSPTQVNLVWIASTDNVGVAGYRAYRAGVLIGSPAGTSFIDTGRTASTAYSYTVKAIDAAGNLSLASNTASATTPAASTDTQAPGAPASLSATATSSSQINLSWSGSTDNVGVTGYRVYRAGVLVGSPTGTTFSNTGLNASTAYSYTVKAIDAAGNLSLASNTAGATTTAAATDTQAPGTPAALSATATSSSQINLSWSGSSDNVGVTGYRVYRAGVLVGSPTGATFSNTGLSASTAYSYTVKAIDAAGNLSLASNTASATTQSGTATIVTLAPTDDAYTRDGSNAANNYGADALLIVKTDSAGANRHSYLKFSLGLLGTINSAKLRVYGSASATTTLTAYQAGDSWTNSGLTWNNAPAAGAAAGGVSMGATAQYYEIDVTPYVQAEAAGDDTATFILKESAGKYTTLNSNNNSTNKPQLKIN</sequence>
<dbReference type="Gene3D" id="2.60.40.10">
    <property type="entry name" value="Immunoglobulins"/>
    <property type="match status" value="3"/>
</dbReference>
<dbReference type="GO" id="GO:0005576">
    <property type="term" value="C:extracellular region"/>
    <property type="evidence" value="ECO:0007669"/>
    <property type="project" value="UniProtKB-SubCell"/>
</dbReference>
<keyword evidence="4" id="KW-0677">Repeat</keyword>
<dbReference type="Pfam" id="PF00041">
    <property type="entry name" value="fn3"/>
    <property type="match status" value="2"/>
</dbReference>
<feature type="domain" description="Fibronectin type-III" evidence="6">
    <location>
        <begin position="600"/>
        <end position="685"/>
    </location>
</feature>
<dbReference type="Pfam" id="PF21294">
    <property type="entry name" value="Polysacc_lyase_14"/>
    <property type="match status" value="1"/>
</dbReference>
<proteinExistence type="predicted"/>
<feature type="domain" description="Fibronectin type-III" evidence="6">
    <location>
        <begin position="412"/>
        <end position="497"/>
    </location>
</feature>
<dbReference type="InterPro" id="IPR050964">
    <property type="entry name" value="Striated_Muscle_Regulatory"/>
</dbReference>
<gene>
    <name evidence="7" type="ORF">C7C56_014190</name>
</gene>
<keyword evidence="8" id="KW-1185">Reference proteome</keyword>
<evidence type="ECO:0000313" key="7">
    <source>
        <dbReference type="EMBL" id="PWF47712.1"/>
    </source>
</evidence>